<dbReference type="Pfam" id="PF07963">
    <property type="entry name" value="N_methyl"/>
    <property type="match status" value="1"/>
</dbReference>
<reference evidence="2 3" key="1">
    <citation type="submission" date="2019-01" db="EMBL/GenBank/DDBJ databases">
        <authorList>
            <person name="Chen W.-M."/>
        </authorList>
    </citation>
    <scope>NUCLEOTIDE SEQUENCE [LARGE SCALE GENOMIC DNA]</scope>
    <source>
        <strain evidence="2 3">HPM-16</strain>
    </source>
</reference>
<dbReference type="EMBL" id="SACQ01000005">
    <property type="protein sequence ID" value="RVU30306.1"/>
    <property type="molecule type" value="Genomic_DNA"/>
</dbReference>
<evidence type="ECO:0000313" key="3">
    <source>
        <dbReference type="Proteomes" id="UP000282818"/>
    </source>
</evidence>
<dbReference type="NCBIfam" id="TIGR02532">
    <property type="entry name" value="IV_pilin_GFxxxE"/>
    <property type="match status" value="1"/>
</dbReference>
<proteinExistence type="predicted"/>
<evidence type="ECO:0000313" key="2">
    <source>
        <dbReference type="EMBL" id="RVU30306.1"/>
    </source>
</evidence>
<dbReference type="PROSITE" id="PS00409">
    <property type="entry name" value="PROKAR_NTER_METHYL"/>
    <property type="match status" value="1"/>
</dbReference>
<feature type="transmembrane region" description="Helical" evidence="1">
    <location>
        <begin position="20"/>
        <end position="38"/>
    </location>
</feature>
<dbReference type="AlphaFoldDB" id="A0A437Q738"/>
<comment type="caution">
    <text evidence="2">The sequence shown here is derived from an EMBL/GenBank/DDBJ whole genome shotgun (WGS) entry which is preliminary data.</text>
</comment>
<accession>A0A437Q738</accession>
<gene>
    <name evidence="2" type="ORF">EOE65_11720</name>
</gene>
<dbReference type="RefSeq" id="WP_127694502.1">
    <property type="nucleotide sequence ID" value="NZ_SACQ01000005.1"/>
</dbReference>
<keyword evidence="1" id="KW-0812">Transmembrane</keyword>
<organism evidence="2 3">
    <name type="scientific">Neptunomonas marina</name>
    <dbReference type="NCBI Taxonomy" id="1815562"/>
    <lineage>
        <taxon>Bacteria</taxon>
        <taxon>Pseudomonadati</taxon>
        <taxon>Pseudomonadota</taxon>
        <taxon>Gammaproteobacteria</taxon>
        <taxon>Oceanospirillales</taxon>
        <taxon>Oceanospirillaceae</taxon>
        <taxon>Neptunomonas</taxon>
    </lineage>
</organism>
<name>A0A437Q738_9GAMM</name>
<sequence length="132" mass="14518">MKGLCSASSDRQRGFSLLEMLVAITILGFSLAALYQAAGTATRSVAVQEQYVYATELVRSLVANYQTIERNAEIRGETDGGFRWSVTSEDTVLDNSQFSQGTLQTLRVSVRWDSFPNGREFVVSTIVAGREP</sequence>
<evidence type="ECO:0000256" key="1">
    <source>
        <dbReference type="SAM" id="Phobius"/>
    </source>
</evidence>
<keyword evidence="3" id="KW-1185">Reference proteome</keyword>
<dbReference type="Proteomes" id="UP000282818">
    <property type="component" value="Unassembled WGS sequence"/>
</dbReference>
<protein>
    <submittedName>
        <fullName evidence="2">Type II secretion system protein</fullName>
    </submittedName>
</protein>
<keyword evidence="1" id="KW-1133">Transmembrane helix</keyword>
<dbReference type="InterPro" id="IPR012902">
    <property type="entry name" value="N_methyl_site"/>
</dbReference>
<keyword evidence="1" id="KW-0472">Membrane</keyword>